<sequence length="194" mass="21988">MESQVSTAFSDLILVVSALWSYKKLSSVTEIDYQFSNWWFMLQMISASLGVLKFGRFGGRYHDKIEKYHKNFSWLTQTVGIPCLGAQFCFLYQFTTLSQIFLGSAVVSFVICSKKPELKESVPMFVTALVILILMFFALKESNTDLCYAVVLMIISTVIGTKDDFVILNLPATDIFHYLLAIANMFTVKALLYS</sequence>
<keyword evidence="1" id="KW-1133">Transmembrane helix</keyword>
<feature type="transmembrane region" description="Helical" evidence="1">
    <location>
        <begin position="38"/>
        <end position="58"/>
    </location>
</feature>
<evidence type="ECO:0000313" key="3">
    <source>
        <dbReference type="Proteomes" id="UP000326759"/>
    </source>
</evidence>
<proteinExistence type="predicted"/>
<name>A0A5N5TNT6_9CRUS</name>
<protein>
    <submittedName>
        <fullName evidence="2">Uncharacterized protein</fullName>
    </submittedName>
</protein>
<reference evidence="2 3" key="1">
    <citation type="journal article" date="2019" name="PLoS Biol.">
        <title>Sex chromosomes control vertical transmission of feminizing Wolbachia symbionts in an isopod.</title>
        <authorList>
            <person name="Becking T."/>
            <person name="Chebbi M.A."/>
            <person name="Giraud I."/>
            <person name="Moumen B."/>
            <person name="Laverre T."/>
            <person name="Caubet Y."/>
            <person name="Peccoud J."/>
            <person name="Gilbert C."/>
            <person name="Cordaux R."/>
        </authorList>
    </citation>
    <scope>NUCLEOTIDE SEQUENCE [LARGE SCALE GENOMIC DNA]</scope>
    <source>
        <strain evidence="2">ANa2</strain>
        <tissue evidence="2">Whole body excluding digestive tract and cuticle</tissue>
    </source>
</reference>
<feature type="transmembrane region" description="Helical" evidence="1">
    <location>
        <begin position="175"/>
        <end position="193"/>
    </location>
</feature>
<keyword evidence="1" id="KW-0812">Transmembrane</keyword>
<dbReference type="EMBL" id="SEYY01000215">
    <property type="protein sequence ID" value="KAB7507792.1"/>
    <property type="molecule type" value="Genomic_DNA"/>
</dbReference>
<dbReference type="AlphaFoldDB" id="A0A5N5TNT6"/>
<evidence type="ECO:0000256" key="1">
    <source>
        <dbReference type="SAM" id="Phobius"/>
    </source>
</evidence>
<comment type="caution">
    <text evidence="2">The sequence shown here is derived from an EMBL/GenBank/DDBJ whole genome shotgun (WGS) entry which is preliminary data.</text>
</comment>
<accession>A0A5N5TNT6</accession>
<feature type="transmembrane region" description="Helical" evidence="1">
    <location>
        <begin position="79"/>
        <end position="102"/>
    </location>
</feature>
<gene>
    <name evidence="2" type="ORF">Anas_01172</name>
</gene>
<evidence type="ECO:0000313" key="2">
    <source>
        <dbReference type="EMBL" id="KAB7507792.1"/>
    </source>
</evidence>
<feature type="transmembrane region" description="Helical" evidence="1">
    <location>
        <begin position="146"/>
        <end position="163"/>
    </location>
</feature>
<feature type="transmembrane region" description="Helical" evidence="1">
    <location>
        <begin position="122"/>
        <end position="139"/>
    </location>
</feature>
<keyword evidence="3" id="KW-1185">Reference proteome</keyword>
<dbReference type="OrthoDB" id="6019940at2759"/>
<dbReference type="Proteomes" id="UP000326759">
    <property type="component" value="Unassembled WGS sequence"/>
</dbReference>
<keyword evidence="1" id="KW-0472">Membrane</keyword>
<organism evidence="2 3">
    <name type="scientific">Armadillidium nasatum</name>
    <dbReference type="NCBI Taxonomy" id="96803"/>
    <lineage>
        <taxon>Eukaryota</taxon>
        <taxon>Metazoa</taxon>
        <taxon>Ecdysozoa</taxon>
        <taxon>Arthropoda</taxon>
        <taxon>Crustacea</taxon>
        <taxon>Multicrustacea</taxon>
        <taxon>Malacostraca</taxon>
        <taxon>Eumalacostraca</taxon>
        <taxon>Peracarida</taxon>
        <taxon>Isopoda</taxon>
        <taxon>Oniscidea</taxon>
        <taxon>Crinocheta</taxon>
        <taxon>Armadillidiidae</taxon>
        <taxon>Armadillidium</taxon>
    </lineage>
</organism>